<proteinExistence type="predicted"/>
<reference evidence="4" key="1">
    <citation type="submission" date="2023-07" db="EMBL/GenBank/DDBJ databases">
        <authorList>
            <person name="Yue Y."/>
        </authorList>
    </citation>
    <scope>NUCLEOTIDE SEQUENCE [LARGE SCALE GENOMIC DNA]</scope>
    <source>
        <strain evidence="4">2Y89</strain>
    </source>
</reference>
<evidence type="ECO:0000313" key="4">
    <source>
        <dbReference type="Proteomes" id="UP001198402"/>
    </source>
</evidence>
<evidence type="ECO:0000256" key="1">
    <source>
        <dbReference type="ARBA" id="ARBA00022679"/>
    </source>
</evidence>
<protein>
    <submittedName>
        <fullName evidence="3">Glycosyltransferase</fullName>
    </submittedName>
</protein>
<dbReference type="Pfam" id="PF00534">
    <property type="entry name" value="Glycos_transf_1"/>
    <property type="match status" value="1"/>
</dbReference>
<evidence type="ECO:0000259" key="2">
    <source>
        <dbReference type="Pfam" id="PF00534"/>
    </source>
</evidence>
<evidence type="ECO:0000313" key="3">
    <source>
        <dbReference type="EMBL" id="MCA0153708.1"/>
    </source>
</evidence>
<comment type="caution">
    <text evidence="3">The sequence shown here is derived from an EMBL/GenBank/DDBJ whole genome shotgun (WGS) entry which is preliminary data.</text>
</comment>
<dbReference type="Gene3D" id="3.40.50.2000">
    <property type="entry name" value="Glycogen Phosphorylase B"/>
    <property type="match status" value="1"/>
</dbReference>
<sequence>MTLAIFTLVQHLESQGKYYGYAPYMREMDIWNSHFDGIIVVAPLSAIDDIDEITAPYAHPNVNLVKIPVFNVKSITGIFRLLLNLPSIVYKMFRVMRKADHLHFRSPSNISAIAALIQVFFPKKKKSMRYAGNWDPRSSQPIGYRFQKKIFSSPIWSKNMTALVYGEWKNKTKNIRSFFAATFSEDEKEEYSYRDYSKILKFTFIGALVPGKQPLKAIKIIEGLNNRGLKCQLEIFGDGELKPQIENYIEINSLSDIVYLNGNVSKEVIKQRLKQSHFNILPSKSEGWPKSIAEGMFYGVIPIATKISCVPWMLKFGERGILINDNIDDAVQEIYTAISSKDLNTMAGKALSWSQEYTVERQEEEIKDILSI</sequence>
<keyword evidence="1" id="KW-0808">Transferase</keyword>
<dbReference type="InterPro" id="IPR001296">
    <property type="entry name" value="Glyco_trans_1"/>
</dbReference>
<dbReference type="RefSeq" id="WP_224478669.1">
    <property type="nucleotide sequence ID" value="NZ_JAIUJS010000005.1"/>
</dbReference>
<gene>
    <name evidence="3" type="ORF">LBV24_10810</name>
</gene>
<dbReference type="PANTHER" id="PTHR46401">
    <property type="entry name" value="GLYCOSYLTRANSFERASE WBBK-RELATED"/>
    <property type="match status" value="1"/>
</dbReference>
<name>A0ABS7Y198_9FLAO</name>
<accession>A0ABS7Y198</accession>
<dbReference type="EMBL" id="JAIUJS010000005">
    <property type="protein sequence ID" value="MCA0153708.1"/>
    <property type="molecule type" value="Genomic_DNA"/>
</dbReference>
<dbReference type="PANTHER" id="PTHR46401:SF2">
    <property type="entry name" value="GLYCOSYLTRANSFERASE WBBK-RELATED"/>
    <property type="match status" value="1"/>
</dbReference>
<dbReference type="SUPFAM" id="SSF53756">
    <property type="entry name" value="UDP-Glycosyltransferase/glycogen phosphorylase"/>
    <property type="match status" value="1"/>
</dbReference>
<feature type="domain" description="Glycosyl transferase family 1" evidence="2">
    <location>
        <begin position="200"/>
        <end position="349"/>
    </location>
</feature>
<keyword evidence="4" id="KW-1185">Reference proteome</keyword>
<dbReference type="Proteomes" id="UP001198402">
    <property type="component" value="Unassembled WGS sequence"/>
</dbReference>
<organism evidence="3 4">
    <name type="scientific">Winogradskyella vincentii</name>
    <dbReference type="NCBI Taxonomy" id="2877122"/>
    <lineage>
        <taxon>Bacteria</taxon>
        <taxon>Pseudomonadati</taxon>
        <taxon>Bacteroidota</taxon>
        <taxon>Flavobacteriia</taxon>
        <taxon>Flavobacteriales</taxon>
        <taxon>Flavobacteriaceae</taxon>
        <taxon>Winogradskyella</taxon>
    </lineage>
</organism>